<keyword evidence="3" id="KW-1185">Reference proteome</keyword>
<feature type="compositionally biased region" description="Polar residues" evidence="1">
    <location>
        <begin position="98"/>
        <end position="109"/>
    </location>
</feature>
<organism evidence="2 3">
    <name type="scientific">Neonectria ditissima</name>
    <dbReference type="NCBI Taxonomy" id="78410"/>
    <lineage>
        <taxon>Eukaryota</taxon>
        <taxon>Fungi</taxon>
        <taxon>Dikarya</taxon>
        <taxon>Ascomycota</taxon>
        <taxon>Pezizomycotina</taxon>
        <taxon>Sordariomycetes</taxon>
        <taxon>Hypocreomycetidae</taxon>
        <taxon>Hypocreales</taxon>
        <taxon>Nectriaceae</taxon>
        <taxon>Neonectria</taxon>
    </lineage>
</organism>
<accession>A0A0P7AQ22</accession>
<proteinExistence type="predicted"/>
<dbReference type="EMBL" id="LKCW01000095">
    <property type="protein sequence ID" value="KPM39899.1"/>
    <property type="molecule type" value="Genomic_DNA"/>
</dbReference>
<evidence type="ECO:0000256" key="1">
    <source>
        <dbReference type="SAM" id="MobiDB-lite"/>
    </source>
</evidence>
<dbReference type="AlphaFoldDB" id="A0A0P7AQ22"/>
<feature type="region of interest" description="Disordered" evidence="1">
    <location>
        <begin position="126"/>
        <end position="147"/>
    </location>
</feature>
<name>A0A0P7AQ22_9HYPO</name>
<gene>
    <name evidence="2" type="ORF">AK830_g6657</name>
</gene>
<evidence type="ECO:0000313" key="3">
    <source>
        <dbReference type="Proteomes" id="UP000050424"/>
    </source>
</evidence>
<sequence length="147" mass="15274">MHHCIRVGHLCGLPGTVPVAGPTLLRLQSSALLASPLNNPQPPAGPPPAVALGSLSKAKKRFLALVRFLFTVSGVCAAGNVPEQLPPVALSGGPRVSGSPTGSGDQNQPWRLVDDGYLISIPQILPLSQPKEGGAGMRNQQHDNKRS</sequence>
<protein>
    <submittedName>
        <fullName evidence="2">Uncharacterized protein</fullName>
    </submittedName>
</protein>
<comment type="caution">
    <text evidence="2">The sequence shown here is derived from an EMBL/GenBank/DDBJ whole genome shotgun (WGS) entry which is preliminary data.</text>
</comment>
<dbReference type="Proteomes" id="UP000050424">
    <property type="component" value="Unassembled WGS sequence"/>
</dbReference>
<evidence type="ECO:0000313" key="2">
    <source>
        <dbReference type="EMBL" id="KPM39899.1"/>
    </source>
</evidence>
<feature type="region of interest" description="Disordered" evidence="1">
    <location>
        <begin position="87"/>
        <end position="110"/>
    </location>
</feature>
<reference evidence="2 3" key="1">
    <citation type="submission" date="2015-09" db="EMBL/GenBank/DDBJ databases">
        <title>Draft genome of a European isolate of the apple canker pathogen Neonectria ditissima.</title>
        <authorList>
            <person name="Gomez-Cortecero A."/>
            <person name="Harrison R.J."/>
            <person name="Armitage A.D."/>
        </authorList>
    </citation>
    <scope>NUCLEOTIDE SEQUENCE [LARGE SCALE GENOMIC DNA]</scope>
    <source>
        <strain evidence="2 3">R09/05</strain>
    </source>
</reference>